<evidence type="ECO:0000313" key="3">
    <source>
        <dbReference type="Proteomes" id="UP000828390"/>
    </source>
</evidence>
<dbReference type="Pfam" id="PF00643">
    <property type="entry name" value="zf-B_box"/>
    <property type="match status" value="1"/>
</dbReference>
<name>A0A9D4C721_DREPO</name>
<feature type="domain" description="B box-type" evidence="1">
    <location>
        <begin position="21"/>
        <end position="53"/>
    </location>
</feature>
<protein>
    <recommendedName>
        <fullName evidence="1">B box-type domain-containing protein</fullName>
    </recommendedName>
</protein>
<keyword evidence="3" id="KW-1185">Reference proteome</keyword>
<dbReference type="SUPFAM" id="SSF57845">
    <property type="entry name" value="B-box zinc-binding domain"/>
    <property type="match status" value="1"/>
</dbReference>
<sequence length="71" mass="8158">MYGRGDTSKWPVSNEVEDFLQKCDLHEGKRLELYCSDHSQLCCCTNCAFLNHSQRTSDRLAATIKKDPIYS</sequence>
<gene>
    <name evidence="2" type="ORF">DPMN_061145</name>
</gene>
<evidence type="ECO:0000259" key="1">
    <source>
        <dbReference type="Pfam" id="PF00643"/>
    </source>
</evidence>
<proteinExistence type="predicted"/>
<organism evidence="2 3">
    <name type="scientific">Dreissena polymorpha</name>
    <name type="common">Zebra mussel</name>
    <name type="synonym">Mytilus polymorpha</name>
    <dbReference type="NCBI Taxonomy" id="45954"/>
    <lineage>
        <taxon>Eukaryota</taxon>
        <taxon>Metazoa</taxon>
        <taxon>Spiralia</taxon>
        <taxon>Lophotrochozoa</taxon>
        <taxon>Mollusca</taxon>
        <taxon>Bivalvia</taxon>
        <taxon>Autobranchia</taxon>
        <taxon>Heteroconchia</taxon>
        <taxon>Euheterodonta</taxon>
        <taxon>Imparidentia</taxon>
        <taxon>Neoheterodontei</taxon>
        <taxon>Myida</taxon>
        <taxon>Dreissenoidea</taxon>
        <taxon>Dreissenidae</taxon>
        <taxon>Dreissena</taxon>
    </lineage>
</organism>
<dbReference type="InterPro" id="IPR000315">
    <property type="entry name" value="Znf_B-box"/>
</dbReference>
<dbReference type="AlphaFoldDB" id="A0A9D4C721"/>
<evidence type="ECO:0000313" key="2">
    <source>
        <dbReference type="EMBL" id="KAH3718342.1"/>
    </source>
</evidence>
<accession>A0A9D4C721</accession>
<dbReference type="EMBL" id="JAIWYP010000013">
    <property type="protein sequence ID" value="KAH3718342.1"/>
    <property type="molecule type" value="Genomic_DNA"/>
</dbReference>
<comment type="caution">
    <text evidence="2">The sequence shown here is derived from an EMBL/GenBank/DDBJ whole genome shotgun (WGS) entry which is preliminary data.</text>
</comment>
<reference evidence="2" key="2">
    <citation type="submission" date="2020-11" db="EMBL/GenBank/DDBJ databases">
        <authorList>
            <person name="McCartney M.A."/>
            <person name="Auch B."/>
            <person name="Kono T."/>
            <person name="Mallez S."/>
            <person name="Becker A."/>
            <person name="Gohl D.M."/>
            <person name="Silverstein K.A.T."/>
            <person name="Koren S."/>
            <person name="Bechman K.B."/>
            <person name="Herman A."/>
            <person name="Abrahante J.E."/>
            <person name="Garbe J."/>
        </authorList>
    </citation>
    <scope>NUCLEOTIDE SEQUENCE</scope>
    <source>
        <strain evidence="2">Duluth1</strain>
        <tissue evidence="2">Whole animal</tissue>
    </source>
</reference>
<reference evidence="2" key="1">
    <citation type="journal article" date="2019" name="bioRxiv">
        <title>The Genome of the Zebra Mussel, Dreissena polymorpha: A Resource for Invasive Species Research.</title>
        <authorList>
            <person name="McCartney M.A."/>
            <person name="Auch B."/>
            <person name="Kono T."/>
            <person name="Mallez S."/>
            <person name="Zhang Y."/>
            <person name="Obille A."/>
            <person name="Becker A."/>
            <person name="Abrahante J.E."/>
            <person name="Garbe J."/>
            <person name="Badalamenti J.P."/>
            <person name="Herman A."/>
            <person name="Mangelson H."/>
            <person name="Liachko I."/>
            <person name="Sullivan S."/>
            <person name="Sone E.D."/>
            <person name="Koren S."/>
            <person name="Silverstein K.A.T."/>
            <person name="Beckman K.B."/>
            <person name="Gohl D.M."/>
        </authorList>
    </citation>
    <scope>NUCLEOTIDE SEQUENCE</scope>
    <source>
        <strain evidence="2">Duluth1</strain>
        <tissue evidence="2">Whole animal</tissue>
    </source>
</reference>
<dbReference type="GO" id="GO:0008270">
    <property type="term" value="F:zinc ion binding"/>
    <property type="evidence" value="ECO:0007669"/>
    <property type="project" value="InterPro"/>
</dbReference>
<dbReference type="Proteomes" id="UP000828390">
    <property type="component" value="Unassembled WGS sequence"/>
</dbReference>
<dbReference type="Gene3D" id="3.30.160.60">
    <property type="entry name" value="Classic Zinc Finger"/>
    <property type="match status" value="1"/>
</dbReference>